<dbReference type="SUPFAM" id="SSF56935">
    <property type="entry name" value="Porins"/>
    <property type="match status" value="1"/>
</dbReference>
<keyword evidence="3 7" id="KW-1134">Transmembrane beta strand</keyword>
<feature type="chain" id="PRO_5021804624" evidence="8">
    <location>
        <begin position="20"/>
        <end position="1073"/>
    </location>
</feature>
<evidence type="ECO:0000256" key="8">
    <source>
        <dbReference type="SAM" id="SignalP"/>
    </source>
</evidence>
<comment type="caution">
    <text evidence="10">The sequence shown here is derived from an EMBL/GenBank/DDBJ whole genome shotgun (WGS) entry which is preliminary data.</text>
</comment>
<feature type="signal peptide" evidence="8">
    <location>
        <begin position="1"/>
        <end position="19"/>
    </location>
</feature>
<dbReference type="EMBL" id="VLKR01000026">
    <property type="protein sequence ID" value="TWI16813.1"/>
    <property type="molecule type" value="Genomic_DNA"/>
</dbReference>
<keyword evidence="5 7" id="KW-0472">Membrane</keyword>
<dbReference type="SUPFAM" id="SSF49464">
    <property type="entry name" value="Carboxypeptidase regulatory domain-like"/>
    <property type="match status" value="1"/>
</dbReference>
<dbReference type="Pfam" id="PF07715">
    <property type="entry name" value="Plug"/>
    <property type="match status" value="1"/>
</dbReference>
<evidence type="ECO:0000256" key="1">
    <source>
        <dbReference type="ARBA" id="ARBA00004571"/>
    </source>
</evidence>
<dbReference type="InterPro" id="IPR008969">
    <property type="entry name" value="CarboxyPept-like_regulatory"/>
</dbReference>
<proteinExistence type="inferred from homology"/>
<dbReference type="Gene3D" id="2.170.130.10">
    <property type="entry name" value="TonB-dependent receptor, plug domain"/>
    <property type="match status" value="1"/>
</dbReference>
<dbReference type="AlphaFoldDB" id="A0A562MA85"/>
<dbReference type="Proteomes" id="UP000315908">
    <property type="component" value="Unassembled WGS sequence"/>
</dbReference>
<keyword evidence="6 7" id="KW-0998">Cell outer membrane</keyword>
<dbReference type="GO" id="GO:0009279">
    <property type="term" value="C:cell outer membrane"/>
    <property type="evidence" value="ECO:0007669"/>
    <property type="project" value="UniProtKB-SubCell"/>
</dbReference>
<dbReference type="InterPro" id="IPR039426">
    <property type="entry name" value="TonB-dep_rcpt-like"/>
</dbReference>
<dbReference type="PROSITE" id="PS52016">
    <property type="entry name" value="TONB_DEPENDENT_REC_3"/>
    <property type="match status" value="1"/>
</dbReference>
<evidence type="ECO:0000256" key="5">
    <source>
        <dbReference type="ARBA" id="ARBA00023136"/>
    </source>
</evidence>
<evidence type="ECO:0000313" key="10">
    <source>
        <dbReference type="EMBL" id="TWI16813.1"/>
    </source>
</evidence>
<comment type="similarity">
    <text evidence="7">Belongs to the TonB-dependent receptor family.</text>
</comment>
<evidence type="ECO:0000256" key="2">
    <source>
        <dbReference type="ARBA" id="ARBA00022448"/>
    </source>
</evidence>
<evidence type="ECO:0000256" key="7">
    <source>
        <dbReference type="PROSITE-ProRule" id="PRU01360"/>
    </source>
</evidence>
<dbReference type="InterPro" id="IPR036942">
    <property type="entry name" value="Beta-barrel_TonB_sf"/>
</dbReference>
<sequence length="1073" mass="120240">MRKIILMVLFLIISGMANFAIGQHDSARMVGRVINSENKKPIEGASIIILGDNSQAKSDSDGEFALKANHGDSVLVSHIGYHSETVLYKSGTSRLTIMLVPLANVLDEVMVSSGYQQLRPNEMTGAFQVLDKKTLDQQVGTNILDRLNNVTPGFRKGTFEFKPNRNEKLNISIRGLSTIEASKDPLVVLDGFIYEGDIDNIDPNSIASVTVLKDAAATSIWGARAGNGVIVMTSINAANKSQKTTVNISHTITTKRITDYNRLYQPANLDYILAEQELFNAGYYDGKIEQSPYLALTPTAEVFLARRRGLISAQDSADRISRLLVMDGKKAYSDAFLRNPLLQQSFASISGASNVIRYNFGVGNTVDLSENKAKDNKINLYLNNSFHWKDKFELNLNVNFLTQRQRSGAPAFDLFKYGGKYVPFFEFINAAGDALPFNTAYRGNYLNEFYGDKLLDWNYYPLHDYEQDRTTTRKNELYSIVQAKYNIMPYLTATVSYQYQLQRNTMERIAQADSYYTRNMVNMFSNIDPQSGLVTYPIPIGGIYDLNNADISSYTWRGQLNFNRSFGPHQINGILGAEIREVLSKGASNTSYGYSADPIRTKVVDYANFYPTLPAGGYAAIQGNLSLMKSLNRFVANYANMAYLFKQKYGLSASVRKDGANVFGVNTNDKFNPFWSVGASWQMGKEKFVDWKAIDVLQLRATYGYSGNIDPSRTPLPVAETTSGRYTNYPAFVISTLNDPSLRWEKVRTLNLGLQFGLFKSRITGSVDYYVKKSTDLYGNSLIDYTVFGKANTTVKNNASIKSQGAELNLSAEAIRMPSFSWRPAVLLSLNKNKVLEYYTTQFGLINLVGNGTTTMPIVGRPLNSIAAFNWGGLDQNGDPQGFLDGELSTDYQKIRNSTVGEIKDNQTIVYVGSAVPQLFGNLINTFSYRNFELSFNLSFKADYYFSRQATTSGNFYMYGKAYADYEKRWQAAGDENYTQVPRVKYPIDANRDAFYQGSKVNVLKGDHARLEYVNLSWRNLWQLGSKKLNTRLFLNASNLGLIWKSNKEDVDPDFSGRLTPNPTYSLGLNVNF</sequence>
<dbReference type="InterPro" id="IPR023996">
    <property type="entry name" value="TonB-dep_OMP_SusC/RagA"/>
</dbReference>
<dbReference type="Gene3D" id="2.60.40.1120">
    <property type="entry name" value="Carboxypeptidase-like, regulatory domain"/>
    <property type="match status" value="1"/>
</dbReference>
<keyword evidence="8" id="KW-0732">Signal</keyword>
<dbReference type="Gene3D" id="2.40.170.20">
    <property type="entry name" value="TonB-dependent receptor, beta-barrel domain"/>
    <property type="match status" value="1"/>
</dbReference>
<evidence type="ECO:0000256" key="3">
    <source>
        <dbReference type="ARBA" id="ARBA00022452"/>
    </source>
</evidence>
<dbReference type="RefSeq" id="WP_145329646.1">
    <property type="nucleotide sequence ID" value="NZ_VLKR01000026.1"/>
</dbReference>
<protein>
    <submittedName>
        <fullName evidence="10">TonB-linked SusC/RagA family outer membrane protein</fullName>
    </submittedName>
</protein>
<evidence type="ECO:0000259" key="9">
    <source>
        <dbReference type="Pfam" id="PF07715"/>
    </source>
</evidence>
<keyword evidence="4 7" id="KW-0812">Transmembrane</keyword>
<organism evidence="10 11">
    <name type="scientific">Sphingobacterium siyangense</name>
    <dbReference type="NCBI Taxonomy" id="459529"/>
    <lineage>
        <taxon>Bacteria</taxon>
        <taxon>Pseudomonadati</taxon>
        <taxon>Bacteroidota</taxon>
        <taxon>Sphingobacteriia</taxon>
        <taxon>Sphingobacteriales</taxon>
        <taxon>Sphingobacteriaceae</taxon>
        <taxon>Sphingobacterium</taxon>
    </lineage>
</organism>
<gene>
    <name evidence="10" type="ORF">IQ31_04161</name>
</gene>
<feature type="domain" description="TonB-dependent receptor plug" evidence="9">
    <location>
        <begin position="121"/>
        <end position="229"/>
    </location>
</feature>
<evidence type="ECO:0000313" key="11">
    <source>
        <dbReference type="Proteomes" id="UP000315908"/>
    </source>
</evidence>
<dbReference type="NCBIfam" id="TIGR04056">
    <property type="entry name" value="OMP_RagA_SusC"/>
    <property type="match status" value="1"/>
</dbReference>
<evidence type="ECO:0000256" key="6">
    <source>
        <dbReference type="ARBA" id="ARBA00023237"/>
    </source>
</evidence>
<dbReference type="Pfam" id="PF13715">
    <property type="entry name" value="CarbopepD_reg_2"/>
    <property type="match status" value="1"/>
</dbReference>
<evidence type="ECO:0000256" key="4">
    <source>
        <dbReference type="ARBA" id="ARBA00022692"/>
    </source>
</evidence>
<accession>A0A562MA85</accession>
<reference evidence="10 11" key="1">
    <citation type="journal article" date="2015" name="Stand. Genomic Sci.">
        <title>Genomic Encyclopedia of Bacterial and Archaeal Type Strains, Phase III: the genomes of soil and plant-associated and newly described type strains.</title>
        <authorList>
            <person name="Whitman W.B."/>
            <person name="Woyke T."/>
            <person name="Klenk H.P."/>
            <person name="Zhou Y."/>
            <person name="Lilburn T.G."/>
            <person name="Beck B.J."/>
            <person name="De Vos P."/>
            <person name="Vandamme P."/>
            <person name="Eisen J.A."/>
            <person name="Garrity G."/>
            <person name="Hugenholtz P."/>
            <person name="Kyrpides N.C."/>
        </authorList>
    </citation>
    <scope>NUCLEOTIDE SEQUENCE [LARGE SCALE GENOMIC DNA]</scope>
    <source>
        <strain evidence="10 11">CGMCC 1.6855</strain>
    </source>
</reference>
<dbReference type="OrthoDB" id="9768177at2"/>
<dbReference type="InterPro" id="IPR037066">
    <property type="entry name" value="Plug_dom_sf"/>
</dbReference>
<comment type="subcellular location">
    <subcellularLocation>
        <location evidence="1 7">Cell outer membrane</location>
        <topology evidence="1 7">Multi-pass membrane protein</topology>
    </subcellularLocation>
</comment>
<name>A0A562MA85_9SPHI</name>
<keyword evidence="2 7" id="KW-0813">Transport</keyword>
<dbReference type="InterPro" id="IPR012910">
    <property type="entry name" value="Plug_dom"/>
</dbReference>